<dbReference type="Pfam" id="PF01548">
    <property type="entry name" value="DEDD_Tnp_IS110"/>
    <property type="match status" value="1"/>
</dbReference>
<evidence type="ECO:0000259" key="2">
    <source>
        <dbReference type="Pfam" id="PF02371"/>
    </source>
</evidence>
<dbReference type="GO" id="GO:0003677">
    <property type="term" value="F:DNA binding"/>
    <property type="evidence" value="ECO:0007669"/>
    <property type="project" value="InterPro"/>
</dbReference>
<evidence type="ECO:0000313" key="4">
    <source>
        <dbReference type="Proteomes" id="UP000182470"/>
    </source>
</evidence>
<dbReference type="PANTHER" id="PTHR33055">
    <property type="entry name" value="TRANSPOSASE FOR INSERTION SEQUENCE ELEMENT IS1111A"/>
    <property type="match status" value="1"/>
</dbReference>
<accession>A0A1H0D791</accession>
<sequence length="320" mass="35310">MAMTVSQSIIGVDVAKAEVVIYQTETDELKIVPNTKTKLKAWLDTLPAGSAIAIEATNIYHLQTVTLAHSMGHKVYVVDGFRINHYRKSTGGRAKTDASDARLLARYLKNEQADLRVWSPPPKIYTRLQSLLRRRAALVKTRIALNQSWAGEPLLKASSKSVSACLERHEALIEKRILDAVTEAGLLHQVKRCQAVEGIGFLTAVALTMAFQRGEFESADAYIAFLGLDLRVTDSGQMNGRRALSKKGDGEIRRLLHNAASAGIRSKAWKPLYEGYLARGLKTTQALVIIARKLARIAFSLMKNQSEYQSKAVLEASPQP</sequence>
<organism evidence="3 4">
    <name type="scientific">Pseudomonas antarctica</name>
    <dbReference type="NCBI Taxonomy" id="219572"/>
    <lineage>
        <taxon>Bacteria</taxon>
        <taxon>Pseudomonadati</taxon>
        <taxon>Pseudomonadota</taxon>
        <taxon>Gammaproteobacteria</taxon>
        <taxon>Pseudomonadales</taxon>
        <taxon>Pseudomonadaceae</taxon>
        <taxon>Pseudomonas</taxon>
    </lineage>
</organism>
<dbReference type="NCBIfam" id="NF033542">
    <property type="entry name" value="transpos_IS110"/>
    <property type="match status" value="1"/>
</dbReference>
<dbReference type="InterPro" id="IPR003346">
    <property type="entry name" value="Transposase_20"/>
</dbReference>
<dbReference type="EMBL" id="LT629704">
    <property type="protein sequence ID" value="SDN66054.1"/>
    <property type="molecule type" value="Genomic_DNA"/>
</dbReference>
<dbReference type="InterPro" id="IPR047650">
    <property type="entry name" value="Transpos_IS110"/>
</dbReference>
<reference evidence="3 4" key="1">
    <citation type="submission" date="2016-10" db="EMBL/GenBank/DDBJ databases">
        <authorList>
            <person name="de Groot N.N."/>
        </authorList>
    </citation>
    <scope>NUCLEOTIDE SEQUENCE [LARGE SCALE GENOMIC DNA]</scope>
    <source>
        <strain evidence="3 4">BS2772</strain>
    </source>
</reference>
<protein>
    <submittedName>
        <fullName evidence="3">Transposase</fullName>
    </submittedName>
</protein>
<dbReference type="RefSeq" id="WP_083359693.1">
    <property type="nucleotide sequence ID" value="NZ_LT629704.1"/>
</dbReference>
<dbReference type="AlphaFoldDB" id="A0A1H0D791"/>
<dbReference type="InterPro" id="IPR002525">
    <property type="entry name" value="Transp_IS110-like_N"/>
</dbReference>
<feature type="domain" description="Transposase IS110-like N-terminal" evidence="1">
    <location>
        <begin position="10"/>
        <end position="147"/>
    </location>
</feature>
<evidence type="ECO:0000313" key="3">
    <source>
        <dbReference type="EMBL" id="SDN66054.1"/>
    </source>
</evidence>
<dbReference type="GO" id="GO:0004803">
    <property type="term" value="F:transposase activity"/>
    <property type="evidence" value="ECO:0007669"/>
    <property type="project" value="InterPro"/>
</dbReference>
<name>A0A1H0D791_9PSED</name>
<feature type="domain" description="Transposase IS116/IS110/IS902 C-terminal" evidence="2">
    <location>
        <begin position="194"/>
        <end position="269"/>
    </location>
</feature>
<dbReference type="GO" id="GO:0006313">
    <property type="term" value="P:DNA transposition"/>
    <property type="evidence" value="ECO:0007669"/>
    <property type="project" value="InterPro"/>
</dbReference>
<gene>
    <name evidence="3" type="ORF">SAMN04490179_5291</name>
</gene>
<dbReference type="Proteomes" id="UP000182470">
    <property type="component" value="Chromosome I"/>
</dbReference>
<dbReference type="OrthoDB" id="9795150at2"/>
<dbReference type="Pfam" id="PF02371">
    <property type="entry name" value="Transposase_20"/>
    <property type="match status" value="1"/>
</dbReference>
<evidence type="ECO:0000259" key="1">
    <source>
        <dbReference type="Pfam" id="PF01548"/>
    </source>
</evidence>
<proteinExistence type="predicted"/>